<dbReference type="RefSeq" id="WP_138108084.1">
    <property type="nucleotide sequence ID" value="NZ_VBRA02000009.1"/>
</dbReference>
<dbReference type="InterPro" id="IPR038969">
    <property type="entry name" value="FEN"/>
</dbReference>
<dbReference type="PANTHER" id="PTHR42646:SF2">
    <property type="entry name" value="5'-3' EXONUCLEASE FAMILY PROTEIN"/>
    <property type="match status" value="1"/>
</dbReference>
<dbReference type="SUPFAM" id="SSF47807">
    <property type="entry name" value="5' to 3' exonuclease, C-terminal subdomain"/>
    <property type="match status" value="1"/>
</dbReference>
<dbReference type="EMBL" id="VBRA02000009">
    <property type="protein sequence ID" value="MBP3059513.1"/>
    <property type="molecule type" value="Genomic_DNA"/>
</dbReference>
<dbReference type="Pfam" id="PF01367">
    <property type="entry name" value="5_3_exonuc"/>
    <property type="match status" value="1"/>
</dbReference>
<dbReference type="Proteomes" id="UP001192346">
    <property type="component" value="Unassembled WGS sequence"/>
</dbReference>
<dbReference type="Pfam" id="PF02739">
    <property type="entry name" value="5_3_exonuc_N"/>
    <property type="match status" value="1"/>
</dbReference>
<dbReference type="Gene3D" id="3.40.50.1010">
    <property type="entry name" value="5'-nuclease"/>
    <property type="match status" value="1"/>
</dbReference>
<dbReference type="GO" id="GO:0004527">
    <property type="term" value="F:exonuclease activity"/>
    <property type="evidence" value="ECO:0007669"/>
    <property type="project" value="UniProtKB-KW"/>
</dbReference>
<dbReference type="InterPro" id="IPR036279">
    <property type="entry name" value="5-3_exonuclease_C_sf"/>
</dbReference>
<dbReference type="SMART" id="SM00475">
    <property type="entry name" value="53EXOc"/>
    <property type="match status" value="1"/>
</dbReference>
<comment type="function">
    <text evidence="4">5'-3' exonuclease acting preferentially on double-stranded DNA.</text>
</comment>
<dbReference type="Gene3D" id="1.10.150.20">
    <property type="entry name" value="5' to 3' exonuclease, C-terminal subdomain"/>
    <property type="match status" value="1"/>
</dbReference>
<evidence type="ECO:0000259" key="6">
    <source>
        <dbReference type="SMART" id="SM00475"/>
    </source>
</evidence>
<dbReference type="SMART" id="SM00279">
    <property type="entry name" value="HhH2"/>
    <property type="match status" value="1"/>
</dbReference>
<keyword evidence="3" id="KW-0238">DNA-binding</keyword>
<dbReference type="SUPFAM" id="SSF88723">
    <property type="entry name" value="PIN domain-like"/>
    <property type="match status" value="1"/>
</dbReference>
<protein>
    <recommendedName>
        <fullName evidence="5">5'-3' exonuclease</fullName>
    </recommendedName>
</protein>
<sequence length="289" mass="34049">MKKLILIDGNSLIFRAYYATCYKKNHEMQNSQGQDVNALIVFIQMFKKILEQNNQKNYICVAFDLKTKTKKHELCQKYKKNRPTTPDSLIQQIKMIQEYLFLSGIKYYSQENYEADDIIGTLAKQASNDNIPVLIFSSDKDFLQLIDENIHVCLIKQGLSRTIYYDIEKLWKEYQLKPNQIIDFKSLVGDKSDNIEGVFSIGPKTASKLLNKFDNLENIFNNLEKIDVRIKKKLIEYKKKVFFNRLLVSIDKNVPLNFNYNQTKIKKYCIFALNDFLQKNKIQKNNLFL</sequence>
<evidence type="ECO:0000256" key="3">
    <source>
        <dbReference type="ARBA" id="ARBA00023125"/>
    </source>
</evidence>
<organism evidence="7 8">
    <name type="scientific">Texas Phoenix palm phytoplasma</name>
    <dbReference type="NCBI Taxonomy" id="176709"/>
    <lineage>
        <taxon>Bacteria</taxon>
        <taxon>Bacillati</taxon>
        <taxon>Mycoplasmatota</taxon>
        <taxon>Mollicutes</taxon>
        <taxon>Acholeplasmatales</taxon>
        <taxon>Acholeplasmataceae</taxon>
        <taxon>Candidatus Phytoplasma</taxon>
        <taxon>16SrIV (Coconut lethal yellows group)</taxon>
    </lineage>
</organism>
<name>A0ABS5BIV2_9MOLU</name>
<evidence type="ECO:0000313" key="8">
    <source>
        <dbReference type="Proteomes" id="UP001192346"/>
    </source>
</evidence>
<gene>
    <name evidence="7" type="ORF">FEF22_001820</name>
</gene>
<dbReference type="InterPro" id="IPR020046">
    <property type="entry name" value="5-3_exonucl_a-hlix_arch_N"/>
</dbReference>
<reference evidence="7" key="1">
    <citation type="submission" date="2019-10" db="EMBL/GenBank/DDBJ databases">
        <title>Whole Genome Sequencing and Characterization of Texas Phoenix Palm Decline Phytoplasma Belongs to Lethal Yellowing (16SrIV) Group.</title>
        <authorList>
            <person name="Bao M."/>
        </authorList>
    </citation>
    <scope>NUCLEOTIDE SEQUENCE [LARGE SCALE GENOMIC DNA]</scope>
    <source>
        <strain evidence="7">ACPD</strain>
    </source>
</reference>
<evidence type="ECO:0000256" key="5">
    <source>
        <dbReference type="ARBA" id="ARBA00050026"/>
    </source>
</evidence>
<feature type="domain" description="5'-3' exonuclease" evidence="6">
    <location>
        <begin position="2"/>
        <end position="266"/>
    </location>
</feature>
<dbReference type="CDD" id="cd09898">
    <property type="entry name" value="H3TH_53EXO"/>
    <property type="match status" value="1"/>
</dbReference>
<evidence type="ECO:0000313" key="7">
    <source>
        <dbReference type="EMBL" id="MBP3059513.1"/>
    </source>
</evidence>
<keyword evidence="8" id="KW-1185">Reference proteome</keyword>
<dbReference type="CDD" id="cd09859">
    <property type="entry name" value="PIN_53EXO"/>
    <property type="match status" value="1"/>
</dbReference>
<dbReference type="InterPro" id="IPR020045">
    <property type="entry name" value="DNA_polI_H3TH"/>
</dbReference>
<keyword evidence="7" id="KW-0269">Exonuclease</keyword>
<evidence type="ECO:0000256" key="1">
    <source>
        <dbReference type="ARBA" id="ARBA00022722"/>
    </source>
</evidence>
<dbReference type="InterPro" id="IPR029060">
    <property type="entry name" value="PIN-like_dom_sf"/>
</dbReference>
<evidence type="ECO:0000256" key="2">
    <source>
        <dbReference type="ARBA" id="ARBA00022801"/>
    </source>
</evidence>
<comment type="caution">
    <text evidence="7">The sequence shown here is derived from an EMBL/GenBank/DDBJ whole genome shotgun (WGS) entry which is preliminary data.</text>
</comment>
<accession>A0ABS5BIV2</accession>
<dbReference type="InterPro" id="IPR008918">
    <property type="entry name" value="HhH2"/>
</dbReference>
<keyword evidence="1" id="KW-0540">Nuclease</keyword>
<evidence type="ECO:0000256" key="4">
    <source>
        <dbReference type="ARBA" id="ARBA00049957"/>
    </source>
</evidence>
<dbReference type="InterPro" id="IPR002421">
    <property type="entry name" value="5-3_exonuclease"/>
</dbReference>
<dbReference type="NCBIfam" id="NF011547">
    <property type="entry name" value="PRK14976.1-4"/>
    <property type="match status" value="1"/>
</dbReference>
<keyword evidence="2" id="KW-0378">Hydrolase</keyword>
<dbReference type="PANTHER" id="PTHR42646">
    <property type="entry name" value="FLAP ENDONUCLEASE XNI"/>
    <property type="match status" value="1"/>
</dbReference>
<proteinExistence type="predicted"/>